<dbReference type="Proteomes" id="UP000824540">
    <property type="component" value="Unassembled WGS sequence"/>
</dbReference>
<keyword evidence="3" id="KW-1185">Reference proteome</keyword>
<feature type="compositionally biased region" description="Basic residues" evidence="1">
    <location>
        <begin position="566"/>
        <end position="581"/>
    </location>
</feature>
<evidence type="ECO:0000256" key="1">
    <source>
        <dbReference type="SAM" id="MobiDB-lite"/>
    </source>
</evidence>
<dbReference type="AlphaFoldDB" id="A0A8T2MTP7"/>
<organism evidence="2 3">
    <name type="scientific">Albula glossodonta</name>
    <name type="common">roundjaw bonefish</name>
    <dbReference type="NCBI Taxonomy" id="121402"/>
    <lineage>
        <taxon>Eukaryota</taxon>
        <taxon>Metazoa</taxon>
        <taxon>Chordata</taxon>
        <taxon>Craniata</taxon>
        <taxon>Vertebrata</taxon>
        <taxon>Euteleostomi</taxon>
        <taxon>Actinopterygii</taxon>
        <taxon>Neopterygii</taxon>
        <taxon>Teleostei</taxon>
        <taxon>Albuliformes</taxon>
        <taxon>Albulidae</taxon>
        <taxon>Albula</taxon>
    </lineage>
</organism>
<dbReference type="InterPro" id="IPR033577">
    <property type="entry name" value="AOPep"/>
</dbReference>
<comment type="caution">
    <text evidence="2">The sequence shown here is derived from an EMBL/GenBank/DDBJ whole genome shotgun (WGS) entry which is preliminary data.</text>
</comment>
<dbReference type="Gene3D" id="2.60.40.1730">
    <property type="entry name" value="tricorn interacting facor f3 domain"/>
    <property type="match status" value="1"/>
</dbReference>
<dbReference type="PANTHER" id="PTHR46627:SF1">
    <property type="entry name" value="AMINOPEPTIDASE O"/>
    <property type="match status" value="1"/>
</dbReference>
<accession>A0A8T2MTP7</accession>
<dbReference type="OrthoDB" id="79562at2759"/>
<sequence length="581" mass="61724">MESEANQDLDCDLDPSKDDLPLRANTNHMLVRHYVLDLTVCFSSEVISGSVVLFLEPGKGAGLRPDSSSSITDHAPGDEKASGSVGQAGGGGRDRSRTEEAGTFQDASKNVTVEGGGGGGGGNVGGDCCHSDPLPSPMAAERLSWEHRGDDDDFVLVLDCCDLVVSKVEEVHLASIPEMCSLEGGGDSCSGGASTNTLVRKLVSMPSSHWAKQQELYSLCSCAPALPGGGAIQFCTDRWSLQIRKRGFRTPQTFPLALRIWYQTKPQGASVRWTKDQSGRPCVYTQGSPINNRALFPCQEPPVAMSTWQASIHALSDSIGYWVEAKASPTSSTKTCPNIAMQNVGVALSKPGSLEIMTCTLGGEPGVVQKLCSEMDYSDLTDVTQTLHSEVDCFGLGSDDMNLNSGMNYSGLAKEEQTKHCGVDYSGLSTEEQNSNSGMECSGLADPESCCHSDYPCRFPDTVAQAQSVIPHRVFAPPTLLQRAESMLLPLLPHCLAAAHTTLGVHPFARLDVLIVPPGFSSLGMARSVAGMAKWLRPAAPYLSIGPAPVRSAPPLDLCPSTPTRHGGKTCRGHSKRRVAA</sequence>
<dbReference type="InterPro" id="IPR042097">
    <property type="entry name" value="Aminopeptidase_N-like_N_sf"/>
</dbReference>
<feature type="region of interest" description="Disordered" evidence="1">
    <location>
        <begin position="558"/>
        <end position="581"/>
    </location>
</feature>
<dbReference type="SUPFAM" id="SSF63737">
    <property type="entry name" value="Leukotriene A4 hydrolase N-terminal domain"/>
    <property type="match status" value="1"/>
</dbReference>
<name>A0A8T2MTP7_9TELE</name>
<feature type="region of interest" description="Disordered" evidence="1">
    <location>
        <begin position="62"/>
        <end position="126"/>
    </location>
</feature>
<evidence type="ECO:0000313" key="2">
    <source>
        <dbReference type="EMBL" id="KAG9331475.1"/>
    </source>
</evidence>
<gene>
    <name evidence="2" type="ORF">JZ751_018875</name>
</gene>
<dbReference type="GO" id="GO:0005730">
    <property type="term" value="C:nucleolus"/>
    <property type="evidence" value="ECO:0007669"/>
    <property type="project" value="InterPro"/>
</dbReference>
<dbReference type="PANTHER" id="PTHR46627">
    <property type="entry name" value="AMINOPEPTIDASE O"/>
    <property type="match status" value="1"/>
</dbReference>
<protein>
    <submittedName>
        <fullName evidence="2">Uncharacterized protein</fullName>
    </submittedName>
</protein>
<reference evidence="2" key="1">
    <citation type="thesis" date="2021" institute="BYU ScholarsArchive" country="Provo, UT, USA">
        <title>Applications of and Algorithms for Genome Assembly and Genomic Analyses with an Emphasis on Marine Teleosts.</title>
        <authorList>
            <person name="Pickett B.D."/>
        </authorList>
    </citation>
    <scope>NUCLEOTIDE SEQUENCE</scope>
    <source>
        <strain evidence="2">HI-2016</strain>
    </source>
</reference>
<evidence type="ECO:0000313" key="3">
    <source>
        <dbReference type="Proteomes" id="UP000824540"/>
    </source>
</evidence>
<dbReference type="EMBL" id="JAFBMS010000326">
    <property type="protein sequence ID" value="KAG9331475.1"/>
    <property type="molecule type" value="Genomic_DNA"/>
</dbReference>
<feature type="compositionally biased region" description="Gly residues" evidence="1">
    <location>
        <begin position="114"/>
        <end position="125"/>
    </location>
</feature>
<proteinExistence type="predicted"/>
<dbReference type="GO" id="GO:0070006">
    <property type="term" value="F:metalloaminopeptidase activity"/>
    <property type="evidence" value="ECO:0007669"/>
    <property type="project" value="InterPro"/>
</dbReference>